<gene>
    <name evidence="1" type="ORF">OHA16_08565</name>
</gene>
<dbReference type="RefSeq" id="WP_328954056.1">
    <property type="nucleotide sequence ID" value="NZ_CP108110.1"/>
</dbReference>
<keyword evidence="2" id="KW-1185">Reference proteome</keyword>
<dbReference type="Proteomes" id="UP001432222">
    <property type="component" value="Chromosome"/>
</dbReference>
<accession>A0ABZ1TVP1</accession>
<protein>
    <submittedName>
        <fullName evidence="1">Uncharacterized protein</fullName>
    </submittedName>
</protein>
<proteinExistence type="predicted"/>
<name>A0ABZ1TVP1_9ACTN</name>
<reference evidence="1" key="1">
    <citation type="submission" date="2022-10" db="EMBL/GenBank/DDBJ databases">
        <title>The complete genomes of actinobacterial strains from the NBC collection.</title>
        <authorList>
            <person name="Joergensen T.S."/>
            <person name="Alvarez Arevalo M."/>
            <person name="Sterndorff E.B."/>
            <person name="Faurdal D."/>
            <person name="Vuksanovic O."/>
            <person name="Mourched A.-S."/>
            <person name="Charusanti P."/>
            <person name="Shaw S."/>
            <person name="Blin K."/>
            <person name="Weber T."/>
        </authorList>
    </citation>
    <scope>NUCLEOTIDE SEQUENCE</scope>
    <source>
        <strain evidence="1">NBC_00222</strain>
    </source>
</reference>
<organism evidence="1 2">
    <name type="scientific">Kitasatospora purpeofusca</name>
    <dbReference type="NCBI Taxonomy" id="67352"/>
    <lineage>
        <taxon>Bacteria</taxon>
        <taxon>Bacillati</taxon>
        <taxon>Actinomycetota</taxon>
        <taxon>Actinomycetes</taxon>
        <taxon>Kitasatosporales</taxon>
        <taxon>Streptomycetaceae</taxon>
        <taxon>Kitasatospora</taxon>
    </lineage>
</organism>
<sequence>MITYEEHRLRSLVDEGRWIELLGAYRQARAAAVALDLADGDLADAGLVGAGGAGGAWAVAAAQNRAGIATAALGHLIAYAAPPEVAARLFDADGGPGTAAGAADHDAGPLWEVLATRHTWRRLAPLLGPPPVRRLVAQTRVLLGEDLSRGAEPDPEGVPLLLEPWESVGRAEGMPVREYLRHGGSRSALLTLPASREGLARVELPEPGARLPGQPATRALAELAGWARTVCVRGPAAAAAAQLAPGPLVTGGYLPFALVWPALVQAGIADRAHGAAHGRLALWRVLTAMTGAQRPESADRAEVRALVARMRCFTWDDPADRLRHLHLALEDPATGLSWAVSGSEEV</sequence>
<evidence type="ECO:0000313" key="2">
    <source>
        <dbReference type="Proteomes" id="UP001432222"/>
    </source>
</evidence>
<evidence type="ECO:0000313" key="1">
    <source>
        <dbReference type="EMBL" id="WUQ83020.1"/>
    </source>
</evidence>
<dbReference type="EMBL" id="CP108110">
    <property type="protein sequence ID" value="WUQ83020.1"/>
    <property type="molecule type" value="Genomic_DNA"/>
</dbReference>